<protein>
    <submittedName>
        <fullName evidence="1">Uncharacterized protein</fullName>
    </submittedName>
</protein>
<organism evidence="1 2">
    <name type="scientific">candidate division WWE3 bacterium RIFOXYC1_FULL_39_7</name>
    <dbReference type="NCBI Taxonomy" id="1802643"/>
    <lineage>
        <taxon>Bacteria</taxon>
        <taxon>Katanobacteria</taxon>
    </lineage>
</organism>
<name>A0A1F4WIL9_UNCKA</name>
<reference evidence="1 2" key="1">
    <citation type="journal article" date="2016" name="Nat. Commun.">
        <title>Thousands of microbial genomes shed light on interconnected biogeochemical processes in an aquifer system.</title>
        <authorList>
            <person name="Anantharaman K."/>
            <person name="Brown C.T."/>
            <person name="Hug L.A."/>
            <person name="Sharon I."/>
            <person name="Castelle C.J."/>
            <person name="Probst A.J."/>
            <person name="Thomas B.C."/>
            <person name="Singh A."/>
            <person name="Wilkins M.J."/>
            <person name="Karaoz U."/>
            <person name="Brodie E.L."/>
            <person name="Williams K.H."/>
            <person name="Hubbard S.S."/>
            <person name="Banfield J.F."/>
        </authorList>
    </citation>
    <scope>NUCLEOTIDE SEQUENCE [LARGE SCALE GENOMIC DNA]</scope>
</reference>
<dbReference type="AlphaFoldDB" id="A0A1F4WIL9"/>
<dbReference type="EMBL" id="MEWA01000024">
    <property type="protein sequence ID" value="OGC69240.1"/>
    <property type="molecule type" value="Genomic_DNA"/>
</dbReference>
<proteinExistence type="predicted"/>
<comment type="caution">
    <text evidence="1">The sequence shown here is derived from an EMBL/GenBank/DDBJ whole genome shotgun (WGS) entry which is preliminary data.</text>
</comment>
<evidence type="ECO:0000313" key="2">
    <source>
        <dbReference type="Proteomes" id="UP000179113"/>
    </source>
</evidence>
<evidence type="ECO:0000313" key="1">
    <source>
        <dbReference type="EMBL" id="OGC69240.1"/>
    </source>
</evidence>
<accession>A0A1F4WIL9</accession>
<gene>
    <name evidence="1" type="ORF">A2415_00150</name>
</gene>
<dbReference type="Proteomes" id="UP000179113">
    <property type="component" value="Unassembled WGS sequence"/>
</dbReference>
<sequence length="177" mass="20423">MTKEQESKNPILNLLGNKFSGHIQFDTDEGPVQIHFRSGRIVPTPVTENTDDTNKVKELSPKQKLAKQKLDEFIDKLPKQDTTRDSVQNVGWITRWDFEQNKYGDDSIMTMFPRNIGKKTKFLTRFLNSLRRCDKGIYTKDDLMNATNNPLDFYNGIGEKSIKLIGILKDVIRAENE</sequence>